<feature type="signal peptide" evidence="2">
    <location>
        <begin position="1"/>
        <end position="28"/>
    </location>
</feature>
<feature type="compositionally biased region" description="Basic and acidic residues" evidence="1">
    <location>
        <begin position="57"/>
        <end position="71"/>
    </location>
</feature>
<feature type="chain" id="PRO_5042920388" evidence="2">
    <location>
        <begin position="29"/>
        <end position="159"/>
    </location>
</feature>
<comment type="caution">
    <text evidence="3">The sequence shown here is derived from an EMBL/GenBank/DDBJ whole genome shotgun (WGS) entry which is preliminary data.</text>
</comment>
<protein>
    <submittedName>
        <fullName evidence="3">Uncharacterized protein</fullName>
    </submittedName>
</protein>
<evidence type="ECO:0000313" key="3">
    <source>
        <dbReference type="EMBL" id="KAK7273933.1"/>
    </source>
</evidence>
<gene>
    <name evidence="3" type="ORF">RIF29_15001</name>
</gene>
<dbReference type="EMBL" id="JAYWIO010000003">
    <property type="protein sequence ID" value="KAK7273933.1"/>
    <property type="molecule type" value="Genomic_DNA"/>
</dbReference>
<name>A0AAN9FL48_CROPI</name>
<sequence>MSTSMASSKAAHFVGLFLFVFLSSQVVAHHNDEEHGPIHFNDKNDISFQRYTSNDPNPKDSDSPIISHHDLAIGIPPDEDDERPYPSETTLIKRAIYYTQPSGYIPSKLNNIENMKHGYAIKHDSTKPAEIDSKISTVFMTKTTPRMKNGDKIGYYNSP</sequence>
<feature type="compositionally biased region" description="Polar residues" evidence="1">
    <location>
        <begin position="47"/>
        <end position="56"/>
    </location>
</feature>
<proteinExistence type="predicted"/>
<dbReference type="AlphaFoldDB" id="A0AAN9FL48"/>
<accession>A0AAN9FL48</accession>
<feature type="region of interest" description="Disordered" evidence="1">
    <location>
        <begin position="47"/>
        <end position="85"/>
    </location>
</feature>
<keyword evidence="2" id="KW-0732">Signal</keyword>
<dbReference type="Proteomes" id="UP001372338">
    <property type="component" value="Unassembled WGS sequence"/>
</dbReference>
<evidence type="ECO:0000313" key="4">
    <source>
        <dbReference type="Proteomes" id="UP001372338"/>
    </source>
</evidence>
<organism evidence="3 4">
    <name type="scientific">Crotalaria pallida</name>
    <name type="common">Smooth rattlebox</name>
    <name type="synonym">Crotalaria striata</name>
    <dbReference type="NCBI Taxonomy" id="3830"/>
    <lineage>
        <taxon>Eukaryota</taxon>
        <taxon>Viridiplantae</taxon>
        <taxon>Streptophyta</taxon>
        <taxon>Embryophyta</taxon>
        <taxon>Tracheophyta</taxon>
        <taxon>Spermatophyta</taxon>
        <taxon>Magnoliopsida</taxon>
        <taxon>eudicotyledons</taxon>
        <taxon>Gunneridae</taxon>
        <taxon>Pentapetalae</taxon>
        <taxon>rosids</taxon>
        <taxon>fabids</taxon>
        <taxon>Fabales</taxon>
        <taxon>Fabaceae</taxon>
        <taxon>Papilionoideae</taxon>
        <taxon>50 kb inversion clade</taxon>
        <taxon>genistoids sensu lato</taxon>
        <taxon>core genistoids</taxon>
        <taxon>Crotalarieae</taxon>
        <taxon>Crotalaria</taxon>
    </lineage>
</organism>
<keyword evidence="4" id="KW-1185">Reference proteome</keyword>
<evidence type="ECO:0000256" key="2">
    <source>
        <dbReference type="SAM" id="SignalP"/>
    </source>
</evidence>
<reference evidence="3 4" key="1">
    <citation type="submission" date="2024-01" db="EMBL/GenBank/DDBJ databases">
        <title>The genomes of 5 underutilized Papilionoideae crops provide insights into root nodulation and disease resistanc.</title>
        <authorList>
            <person name="Yuan L."/>
        </authorList>
    </citation>
    <scope>NUCLEOTIDE SEQUENCE [LARGE SCALE GENOMIC DNA]</scope>
    <source>
        <strain evidence="3">ZHUSHIDOU_FW_LH</strain>
        <tissue evidence="3">Leaf</tissue>
    </source>
</reference>
<evidence type="ECO:0000256" key="1">
    <source>
        <dbReference type="SAM" id="MobiDB-lite"/>
    </source>
</evidence>